<evidence type="ECO:0000313" key="2">
    <source>
        <dbReference type="EMBL" id="MBE7525747.1"/>
    </source>
</evidence>
<accession>A0A928TR50</accession>
<protein>
    <recommendedName>
        <fullName evidence="4">OmpA-like domain-containing protein</fullName>
    </recommendedName>
</protein>
<gene>
    <name evidence="2" type="ORF">HS096_05380</name>
</gene>
<dbReference type="Proteomes" id="UP000710385">
    <property type="component" value="Unassembled WGS sequence"/>
</dbReference>
<evidence type="ECO:0000256" key="1">
    <source>
        <dbReference type="SAM" id="MobiDB-lite"/>
    </source>
</evidence>
<sequence>MTKSIPDAEMEQLMLTHTAITDSDLQALAENRATAARNWLVENGGISGERILSGAHENEDSGKKIGSKAEFSLK</sequence>
<dbReference type="EMBL" id="JABTTY010000002">
    <property type="protein sequence ID" value="MBE7525747.1"/>
    <property type="molecule type" value="Genomic_DNA"/>
</dbReference>
<comment type="caution">
    <text evidence="2">The sequence shown here is derived from an EMBL/GenBank/DDBJ whole genome shotgun (WGS) entry which is preliminary data.</text>
</comment>
<evidence type="ECO:0008006" key="4">
    <source>
        <dbReference type="Google" id="ProtNLM"/>
    </source>
</evidence>
<proteinExistence type="predicted"/>
<feature type="region of interest" description="Disordered" evidence="1">
    <location>
        <begin position="52"/>
        <end position="74"/>
    </location>
</feature>
<dbReference type="AlphaFoldDB" id="A0A928TR50"/>
<reference evidence="2" key="1">
    <citation type="submission" date="2020-05" db="EMBL/GenBank/DDBJ databases">
        <title>High-Quality Genomes of Partial-Nitritation/Anammox System by Hierarchical Clustering Based Hybrid Assembly.</title>
        <authorList>
            <person name="Liu L."/>
            <person name="Wang Y."/>
            <person name="Che Y."/>
            <person name="Chen Y."/>
            <person name="Xia Y."/>
            <person name="Luo R."/>
            <person name="Cheng S.H."/>
            <person name="Zheng C."/>
            <person name="Zhang T."/>
        </authorList>
    </citation>
    <scope>NUCLEOTIDE SEQUENCE</scope>
    <source>
        <strain evidence="2">H1_PAT1</strain>
    </source>
</reference>
<evidence type="ECO:0000313" key="3">
    <source>
        <dbReference type="Proteomes" id="UP000710385"/>
    </source>
</evidence>
<name>A0A928TR50_UNCKA</name>
<organism evidence="2 3">
    <name type="scientific">candidate division WWE3 bacterium</name>
    <dbReference type="NCBI Taxonomy" id="2053526"/>
    <lineage>
        <taxon>Bacteria</taxon>
        <taxon>Katanobacteria</taxon>
    </lineage>
</organism>